<evidence type="ECO:0000313" key="7">
    <source>
        <dbReference type="Proteomes" id="UP001221338"/>
    </source>
</evidence>
<evidence type="ECO:0000313" key="6">
    <source>
        <dbReference type="Proteomes" id="UP000325411"/>
    </source>
</evidence>
<dbReference type="Proteomes" id="UP001221338">
    <property type="component" value="Unassembled WGS sequence"/>
</dbReference>
<dbReference type="Proteomes" id="UP000325411">
    <property type="component" value="Unassembled WGS sequence"/>
</dbReference>
<evidence type="ECO:0000313" key="4">
    <source>
        <dbReference type="EMBL" id="SME39450.1"/>
    </source>
</evidence>
<dbReference type="EMBL" id="VXCE01000001">
    <property type="protein sequence ID" value="KAA8481199.1"/>
    <property type="molecule type" value="Genomic_DNA"/>
</dbReference>
<gene>
    <name evidence="4" type="ORF">BACERE00174_05194</name>
    <name evidence="2" type="ORF">FYW06_05155</name>
    <name evidence="3" type="ORF">P6U22_05460</name>
</gene>
<accession>A0A5M9H4J1</accession>
<protein>
    <submittedName>
        <fullName evidence="2">Uncharacterized protein</fullName>
    </submittedName>
</protein>
<dbReference type="RefSeq" id="WP_001013535.1">
    <property type="nucleotide sequence ID" value="NZ_CP040880.1"/>
</dbReference>
<feature type="compositionally biased region" description="Basic and acidic residues" evidence="1">
    <location>
        <begin position="11"/>
        <end position="27"/>
    </location>
</feature>
<dbReference type="EMBL" id="JARPRV010000002">
    <property type="protein sequence ID" value="MDG0940648.1"/>
    <property type="molecule type" value="Genomic_DNA"/>
</dbReference>
<feature type="region of interest" description="Disordered" evidence="1">
    <location>
        <begin position="1"/>
        <end position="27"/>
    </location>
</feature>
<name>A0A5M9H4J1_9BACI</name>
<dbReference type="Proteomes" id="UP000194422">
    <property type="component" value="Unassembled WGS sequence"/>
</dbReference>
<evidence type="ECO:0000313" key="5">
    <source>
        <dbReference type="Proteomes" id="UP000194422"/>
    </source>
</evidence>
<reference evidence="4 5" key="1">
    <citation type="submission" date="2017-04" db="EMBL/GenBank/DDBJ databases">
        <authorList>
            <person name="Criscuolo A."/>
        </authorList>
    </citation>
    <scope>NUCLEOTIDE SEQUENCE [LARGE SCALE GENOMIC DNA]</scope>
    <source>
        <strain evidence="4">16-00174</strain>
    </source>
</reference>
<sequence>MNGKLNRQQRRANERERKKTRERQSFHRGEVQQVSLLSYKDGRTLALRAVKEVLGLGPVRLERIQKRLEELENENFNELFLEHLRK</sequence>
<reference evidence="3 7" key="3">
    <citation type="submission" date="2023-03" db="EMBL/GenBank/DDBJ databases">
        <title>Genetic diversity of Bacillus cereus sensu lato isolates from Slovenia.</title>
        <authorList>
            <person name="Abdelli M."/>
        </authorList>
    </citation>
    <scope>NUCLEOTIDE SEQUENCE [LARGE SCALE GENOMIC DNA]</scope>
    <source>
        <strain evidence="3 7">SIBC61B</strain>
    </source>
</reference>
<dbReference type="AlphaFoldDB" id="A0A5M9H4J1"/>
<comment type="caution">
    <text evidence="2">The sequence shown here is derived from an EMBL/GenBank/DDBJ whole genome shotgun (WGS) entry which is preliminary data.</text>
</comment>
<reference evidence="2 6" key="2">
    <citation type="submission" date="2019-09" db="EMBL/GenBank/DDBJ databases">
        <authorList>
            <person name="Geng P."/>
            <person name="Wan X."/>
            <person name="Zhou G."/>
            <person name="Yuan Z."/>
            <person name="Hu X."/>
        </authorList>
    </citation>
    <scope>NUCLEOTIDE SEQUENCE [LARGE SCALE GENOMIC DNA]</scope>
    <source>
        <strain evidence="2 6">EFR-4</strain>
    </source>
</reference>
<evidence type="ECO:0000313" key="3">
    <source>
        <dbReference type="EMBL" id="MDG0940648.1"/>
    </source>
</evidence>
<proteinExistence type="predicted"/>
<evidence type="ECO:0000256" key="1">
    <source>
        <dbReference type="SAM" id="MobiDB-lite"/>
    </source>
</evidence>
<evidence type="ECO:0000313" key="2">
    <source>
        <dbReference type="EMBL" id="KAA8481199.1"/>
    </source>
</evidence>
<dbReference type="EMBL" id="FWYW01000092">
    <property type="protein sequence ID" value="SME39450.1"/>
    <property type="molecule type" value="Genomic_DNA"/>
</dbReference>
<organism evidence="2 6">
    <name type="scientific">Bacillus paranthracis</name>
    <dbReference type="NCBI Taxonomy" id="2026186"/>
    <lineage>
        <taxon>Bacteria</taxon>
        <taxon>Bacillati</taxon>
        <taxon>Bacillota</taxon>
        <taxon>Bacilli</taxon>
        <taxon>Bacillales</taxon>
        <taxon>Bacillaceae</taxon>
        <taxon>Bacillus</taxon>
        <taxon>Bacillus cereus group</taxon>
    </lineage>
</organism>
<keyword evidence="7" id="KW-1185">Reference proteome</keyword>